<protein>
    <recommendedName>
        <fullName evidence="1">Probable queuosine precursor transporter</fullName>
        <shortName evidence="1">Q precursor transporter</shortName>
    </recommendedName>
</protein>
<reference evidence="2 3" key="1">
    <citation type="submission" date="2015-12" db="EMBL/GenBank/DDBJ databases">
        <authorList>
            <person name="Shamseldin A."/>
            <person name="Moawad H."/>
            <person name="Abd El-Rahim W.M."/>
            <person name="Sadowsky M.J."/>
        </authorList>
    </citation>
    <scope>NUCLEOTIDE SEQUENCE [LARGE SCALE GENOMIC DNA]</scope>
    <source>
        <strain evidence="2 3">ZGT118</strain>
    </source>
</reference>
<dbReference type="EMBL" id="LQBQ01000035">
    <property type="protein sequence ID" value="KUJ76466.1"/>
    <property type="molecule type" value="Genomic_DNA"/>
</dbReference>
<gene>
    <name evidence="2" type="ORF">AVO45_11785</name>
</gene>
<keyword evidence="1" id="KW-0472">Membrane</keyword>
<organism evidence="2 3">
    <name type="scientific">Ruegeria marisrubri</name>
    <dbReference type="NCBI Taxonomy" id="1685379"/>
    <lineage>
        <taxon>Bacteria</taxon>
        <taxon>Pseudomonadati</taxon>
        <taxon>Pseudomonadota</taxon>
        <taxon>Alphaproteobacteria</taxon>
        <taxon>Rhodobacterales</taxon>
        <taxon>Roseobacteraceae</taxon>
        <taxon>Ruegeria</taxon>
    </lineage>
</organism>
<feature type="transmembrane region" description="Helical" evidence="1">
    <location>
        <begin position="61"/>
        <end position="81"/>
    </location>
</feature>
<evidence type="ECO:0000313" key="3">
    <source>
        <dbReference type="Proteomes" id="UP000053791"/>
    </source>
</evidence>
<feature type="transmembrane region" description="Helical" evidence="1">
    <location>
        <begin position="135"/>
        <end position="157"/>
    </location>
</feature>
<keyword evidence="3" id="KW-1185">Reference proteome</keyword>
<name>A0A0X3TPW1_9RHOB</name>
<dbReference type="PANTHER" id="PTHR34300">
    <property type="entry name" value="QUEUOSINE PRECURSOR TRANSPORTER-RELATED"/>
    <property type="match status" value="1"/>
</dbReference>
<dbReference type="OrthoDB" id="7065604at2"/>
<dbReference type="Proteomes" id="UP000053791">
    <property type="component" value="Unassembled WGS sequence"/>
</dbReference>
<dbReference type="GO" id="GO:0005886">
    <property type="term" value="C:plasma membrane"/>
    <property type="evidence" value="ECO:0007669"/>
    <property type="project" value="UniProtKB-SubCell"/>
</dbReference>
<keyword evidence="1" id="KW-0813">Transport</keyword>
<comment type="function">
    <text evidence="1">Involved in the import of queuosine (Q) precursors, required for Q precursor salvage.</text>
</comment>
<feature type="transmembrane region" description="Helical" evidence="1">
    <location>
        <begin position="7"/>
        <end position="25"/>
    </location>
</feature>
<evidence type="ECO:0000256" key="1">
    <source>
        <dbReference type="HAMAP-Rule" id="MF_02088"/>
    </source>
</evidence>
<dbReference type="Pfam" id="PF02592">
    <property type="entry name" value="Vut_1"/>
    <property type="match status" value="1"/>
</dbReference>
<dbReference type="NCBIfam" id="TIGR00697">
    <property type="entry name" value="queuosine precursor transporter"/>
    <property type="match status" value="1"/>
</dbReference>
<dbReference type="InterPro" id="IPR003744">
    <property type="entry name" value="YhhQ"/>
</dbReference>
<comment type="caution">
    <text evidence="2">The sequence shown here is derived from an EMBL/GenBank/DDBJ whole genome shotgun (WGS) entry which is preliminary data.</text>
</comment>
<comment type="similarity">
    <text evidence="1">Belongs to the vitamin uptake transporter (VUT/ECF) (TC 2.A.88) family. Q precursor transporter subfamily.</text>
</comment>
<keyword evidence="1" id="KW-1003">Cell membrane</keyword>
<evidence type="ECO:0000313" key="2">
    <source>
        <dbReference type="EMBL" id="KUJ76466.1"/>
    </source>
</evidence>
<feature type="transmembrane region" description="Helical" evidence="1">
    <location>
        <begin position="93"/>
        <end position="114"/>
    </location>
</feature>
<keyword evidence="1" id="KW-0997">Cell inner membrane</keyword>
<dbReference type="HAMAP" id="MF_02088">
    <property type="entry name" value="Q_prec_transport"/>
    <property type="match status" value="1"/>
</dbReference>
<sequence length="216" mass="23164">MKRAHIPGILAMATIVVASNILVQFLLLDGLLTWGAFTYPFAFLVTDVMNRVYGAGPARKVVLAGFVTGVVCSLIGSQIMLQGDGYTYAAVPLRVAVASGTAFLAAQLTDVAVFNRFRGGRWWRAPLVSTLVGSALDTALFFTIAFSASITLFGPAADAAISWAWEASPFMLTGPEAPLWVSLAFADWLVKLLLALVALVPFRVIVRWLDPSSRPT</sequence>
<dbReference type="RefSeq" id="WP_068348329.1">
    <property type="nucleotide sequence ID" value="NZ_LQBQ01000035.1"/>
</dbReference>
<feature type="transmembrane region" description="Helical" evidence="1">
    <location>
        <begin position="177"/>
        <end position="206"/>
    </location>
</feature>
<dbReference type="AlphaFoldDB" id="A0A0X3TPW1"/>
<proteinExistence type="inferred from homology"/>
<feature type="transmembrane region" description="Helical" evidence="1">
    <location>
        <begin position="31"/>
        <end position="49"/>
    </location>
</feature>
<accession>A0A0X3TPW1</accession>
<keyword evidence="1" id="KW-0812">Transmembrane</keyword>
<dbReference type="STRING" id="1685379.AVO45_11785"/>
<dbReference type="GO" id="GO:0022857">
    <property type="term" value="F:transmembrane transporter activity"/>
    <property type="evidence" value="ECO:0007669"/>
    <property type="project" value="UniProtKB-UniRule"/>
</dbReference>
<keyword evidence="1" id="KW-1133">Transmembrane helix</keyword>
<dbReference type="PANTHER" id="PTHR34300:SF1">
    <property type="entry name" value="QUEUOSINE PRECURSOR TRANSPORTER"/>
    <property type="match status" value="1"/>
</dbReference>
<comment type="subcellular location">
    <subcellularLocation>
        <location evidence="1">Cell inner membrane</location>
        <topology evidence="1">Multi-pass membrane protein</topology>
    </subcellularLocation>
</comment>